<comment type="caution">
    <text evidence="1">The sequence shown here is derived from an EMBL/GenBank/DDBJ whole genome shotgun (WGS) entry which is preliminary data.</text>
</comment>
<dbReference type="Proteomes" id="UP000662618">
    <property type="component" value="Unassembled WGS sequence"/>
</dbReference>
<keyword evidence="2" id="KW-1185">Reference proteome</keyword>
<gene>
    <name evidence="1" type="ORF">CHRY9390_01846</name>
</gene>
<evidence type="ECO:0000313" key="1">
    <source>
        <dbReference type="EMBL" id="CAD7808532.1"/>
    </source>
</evidence>
<reference evidence="1" key="1">
    <citation type="submission" date="2020-12" db="EMBL/GenBank/DDBJ databases">
        <authorList>
            <person name="Rodrigo-Torres L."/>
            <person name="Arahal R. D."/>
            <person name="Lucena T."/>
        </authorList>
    </citation>
    <scope>NUCLEOTIDE SEQUENCE</scope>
    <source>
        <strain evidence="1">CECT 9390</strain>
    </source>
</reference>
<sequence length="136" mass="15516">MKKLMMLSLVSVSLLAVSCKKEDRVEKELKEAAVDMNKMTPQILNEGVRLDSVSVAAGKTLQYNYTLTDDVKEELTPEEINLYQSESKKEALKSMETSPDMKNFRENEVTLKYVYYDKNGKLTADFSVAPSEYKKK</sequence>
<dbReference type="Gene3D" id="3.30.300.250">
    <property type="match status" value="1"/>
</dbReference>
<evidence type="ECO:0008006" key="3">
    <source>
        <dbReference type="Google" id="ProtNLM"/>
    </source>
</evidence>
<evidence type="ECO:0000313" key="2">
    <source>
        <dbReference type="Proteomes" id="UP000662618"/>
    </source>
</evidence>
<proteinExistence type="predicted"/>
<protein>
    <recommendedName>
        <fullName evidence="3">Lipoprotein</fullName>
    </recommendedName>
</protein>
<accession>A0A9N8MG51</accession>
<dbReference type="PROSITE" id="PS51257">
    <property type="entry name" value="PROKAR_LIPOPROTEIN"/>
    <property type="match status" value="1"/>
</dbReference>
<name>A0A9N8MG51_9FLAO</name>
<dbReference type="EMBL" id="CAJIMS010000001">
    <property type="protein sequence ID" value="CAD7808532.1"/>
    <property type="molecule type" value="Genomic_DNA"/>
</dbReference>
<dbReference type="AlphaFoldDB" id="A0A9N8MG51"/>
<organism evidence="1 2">
    <name type="scientific">Chryseobacterium aquaeductus</name>
    <dbReference type="NCBI Taxonomy" id="2675056"/>
    <lineage>
        <taxon>Bacteria</taxon>
        <taxon>Pseudomonadati</taxon>
        <taxon>Bacteroidota</taxon>
        <taxon>Flavobacteriia</taxon>
        <taxon>Flavobacteriales</taxon>
        <taxon>Weeksellaceae</taxon>
        <taxon>Chryseobacterium group</taxon>
        <taxon>Chryseobacterium</taxon>
    </lineage>
</organism>